<dbReference type="SUPFAM" id="SSF51011">
    <property type="entry name" value="Glycosyl hydrolase domain"/>
    <property type="match status" value="1"/>
</dbReference>
<evidence type="ECO:0000313" key="4">
    <source>
        <dbReference type="Proteomes" id="UP000663891"/>
    </source>
</evidence>
<feature type="region of interest" description="Disordered" evidence="1">
    <location>
        <begin position="458"/>
        <end position="477"/>
    </location>
</feature>
<organism evidence="3 4">
    <name type="scientific">Adineta steineri</name>
    <dbReference type="NCBI Taxonomy" id="433720"/>
    <lineage>
        <taxon>Eukaryota</taxon>
        <taxon>Metazoa</taxon>
        <taxon>Spiralia</taxon>
        <taxon>Gnathifera</taxon>
        <taxon>Rotifera</taxon>
        <taxon>Eurotatoria</taxon>
        <taxon>Bdelloidea</taxon>
        <taxon>Adinetida</taxon>
        <taxon>Adinetidae</taxon>
        <taxon>Adineta</taxon>
    </lineage>
</organism>
<dbReference type="SMART" id="SM00642">
    <property type="entry name" value="Aamy"/>
    <property type="match status" value="1"/>
</dbReference>
<evidence type="ECO:0000313" key="3">
    <source>
        <dbReference type="EMBL" id="CAF1251704.1"/>
    </source>
</evidence>
<dbReference type="InterPro" id="IPR017853">
    <property type="entry name" value="GH"/>
</dbReference>
<dbReference type="Gene3D" id="3.20.20.80">
    <property type="entry name" value="Glycosidases"/>
    <property type="match status" value="2"/>
</dbReference>
<name>A0A815A685_9BILA</name>
<accession>A0A815A685</accession>
<protein>
    <recommendedName>
        <fullName evidence="2">Glycosyl hydrolase family 13 catalytic domain-containing protein</fullName>
    </recommendedName>
</protein>
<dbReference type="InterPro" id="IPR006047">
    <property type="entry name" value="GH13_cat_dom"/>
</dbReference>
<feature type="domain" description="Glycosyl hydrolase family 13 catalytic" evidence="2">
    <location>
        <begin position="1"/>
        <end position="355"/>
    </location>
</feature>
<dbReference type="Pfam" id="PF00128">
    <property type="entry name" value="Alpha-amylase"/>
    <property type="match status" value="2"/>
</dbReference>
<comment type="caution">
    <text evidence="3">The sequence shown here is derived from an EMBL/GenBank/DDBJ whole genome shotgun (WGS) entry which is preliminary data.</text>
</comment>
<dbReference type="EMBL" id="CAJNON010000416">
    <property type="protein sequence ID" value="CAF1251704.1"/>
    <property type="molecule type" value="Genomic_DNA"/>
</dbReference>
<gene>
    <name evidence="3" type="ORF">VCS650_LOCUS28369</name>
</gene>
<evidence type="ECO:0000259" key="2">
    <source>
        <dbReference type="SMART" id="SM00642"/>
    </source>
</evidence>
<dbReference type="Gene3D" id="2.60.40.1180">
    <property type="entry name" value="Golgi alpha-mannosidase II"/>
    <property type="match status" value="1"/>
</dbReference>
<evidence type="ECO:0000256" key="1">
    <source>
        <dbReference type="SAM" id="MobiDB-lite"/>
    </source>
</evidence>
<proteinExistence type="predicted"/>
<dbReference type="GO" id="GO:0005975">
    <property type="term" value="P:carbohydrate metabolic process"/>
    <property type="evidence" value="ECO:0007669"/>
    <property type="project" value="InterPro"/>
</dbReference>
<dbReference type="PANTHER" id="PTHR43002">
    <property type="entry name" value="GLYCOGEN DEBRANCHING ENZYME"/>
    <property type="match status" value="1"/>
</dbReference>
<dbReference type="OrthoDB" id="1740265at2759"/>
<dbReference type="SUPFAM" id="SSF51445">
    <property type="entry name" value="(Trans)glycosidases"/>
    <property type="match status" value="2"/>
</dbReference>
<dbReference type="Proteomes" id="UP000663891">
    <property type="component" value="Unassembled WGS sequence"/>
</dbReference>
<dbReference type="AlphaFoldDB" id="A0A815A685"/>
<reference evidence="3" key="1">
    <citation type="submission" date="2021-02" db="EMBL/GenBank/DDBJ databases">
        <authorList>
            <person name="Nowell W R."/>
        </authorList>
    </citation>
    <scope>NUCLEOTIDE SEQUENCE</scope>
</reference>
<sequence length="477" mass="55808">MSTFRGYNPRYYFAIETSYGTTADLKEMIDELHKNGIRVILDSVYNHSDCSSPLTQIDHDYWYHHNPKDITMSWGPEWNYNFYDPKYNIWPARKFVGDSVRYMVEEFHIDGIRFDAARQIQNFDFLHWVVKEAKKAAGPKPFYCVAEFLPDEPFRYMVEEFHIDGIRFDAARQIQNFDFLHWVVKEAKKAAGPKPFYCVAEFLPDEPCITNIDGPMDGCWHDSFYWALRDLLLYDNTDINRLKAGIDCRQKGYLGVTNVVNYIGNHDHDRMLVELGKERCIFGEEAFKRIRLGVVIQMTSIGIPMIWMGEEIGEYKEKTPDVAKVDWSLIADREDNSNKHNKTLLAFYRGLVLLRKENKAFFQTNLAFIHEDHSTKVLAYQRWANSGEHVIVVVNISGNFLAHYRVPNIPFNGWWHEWTFDYDVKVENNEVYLDLAEHEAKILVWLGDNWLSTKSVSQPDNLSVNSNSTEATLEQQQ</sequence>
<dbReference type="InterPro" id="IPR013780">
    <property type="entry name" value="Glyco_hydro_b"/>
</dbReference>